<comment type="caution">
    <text evidence="2">The sequence shown here is derived from an EMBL/GenBank/DDBJ whole genome shotgun (WGS) entry which is preliminary data.</text>
</comment>
<evidence type="ECO:0000313" key="2">
    <source>
        <dbReference type="EMBL" id="KAK4179784.1"/>
    </source>
</evidence>
<reference evidence="2" key="1">
    <citation type="journal article" date="2023" name="Mol. Phylogenet. Evol.">
        <title>Genome-scale phylogeny and comparative genomics of the fungal order Sordariales.</title>
        <authorList>
            <person name="Hensen N."/>
            <person name="Bonometti L."/>
            <person name="Westerberg I."/>
            <person name="Brannstrom I.O."/>
            <person name="Guillou S."/>
            <person name="Cros-Aarteil S."/>
            <person name="Calhoun S."/>
            <person name="Haridas S."/>
            <person name="Kuo A."/>
            <person name="Mondo S."/>
            <person name="Pangilinan J."/>
            <person name="Riley R."/>
            <person name="LaButti K."/>
            <person name="Andreopoulos B."/>
            <person name="Lipzen A."/>
            <person name="Chen C."/>
            <person name="Yan M."/>
            <person name="Daum C."/>
            <person name="Ng V."/>
            <person name="Clum A."/>
            <person name="Steindorff A."/>
            <person name="Ohm R.A."/>
            <person name="Martin F."/>
            <person name="Silar P."/>
            <person name="Natvig D.O."/>
            <person name="Lalanne C."/>
            <person name="Gautier V."/>
            <person name="Ament-Velasquez S.L."/>
            <person name="Kruys A."/>
            <person name="Hutchinson M.I."/>
            <person name="Powell A.J."/>
            <person name="Barry K."/>
            <person name="Miller A.N."/>
            <person name="Grigoriev I.V."/>
            <person name="Debuchy R."/>
            <person name="Gladieux P."/>
            <person name="Hiltunen Thoren M."/>
            <person name="Johannesson H."/>
        </authorList>
    </citation>
    <scope>NUCLEOTIDE SEQUENCE</scope>
    <source>
        <strain evidence="2">CBS 892.96</strain>
    </source>
</reference>
<dbReference type="AlphaFoldDB" id="A0AAN7AAY3"/>
<proteinExistence type="predicted"/>
<dbReference type="PANTHER" id="PTHR33112:SF1">
    <property type="entry name" value="HETEROKARYON INCOMPATIBILITY DOMAIN-CONTAINING PROTEIN"/>
    <property type="match status" value="1"/>
</dbReference>
<keyword evidence="3" id="KW-1185">Reference proteome</keyword>
<protein>
    <recommendedName>
        <fullName evidence="1">Heterokaryon incompatibility domain-containing protein</fullName>
    </recommendedName>
</protein>
<feature type="domain" description="Heterokaryon incompatibility" evidence="1">
    <location>
        <begin position="136"/>
        <end position="222"/>
    </location>
</feature>
<gene>
    <name evidence="2" type="ORF">QBC36DRAFT_360562</name>
</gene>
<sequence>MFLGVVTSSAMKSDGYPDNQSLPSPDTSQNLRSVMRSGFIARVGSNCVYKGRALSIKHVNSDKADFEQIKGWITTCNGSHSDAACNPTQVQLIPPFSAHPLRDEGYYPQGHRTAAIHRIELHMGCPFKMTSQNPDSLNSLRLEAVVEDAINVTLSLGCVYLWVDRYCVDQKPGPVKNEQPRHMNFVYHDAEVMIIGAAGEGASFGSPSVGQRLRKHQPAMNEGLLSRRHLFFTQYEVSFECNGLLAREAIAVVNSAEDDLGVHQRLSGYTPRQLTYELDALNAMLGVFQLYSSLPQPAYHLCSILIVPQTYTYVENQHVDIDPGTERSKLAGFVSGLLSTPQPGRRHPDFPSRSWTGWRMASDHLLVAEQQPSGLWERAGVVEMGEIGY</sequence>
<dbReference type="Pfam" id="PF06985">
    <property type="entry name" value="HET"/>
    <property type="match status" value="1"/>
</dbReference>
<evidence type="ECO:0000259" key="1">
    <source>
        <dbReference type="Pfam" id="PF06985"/>
    </source>
</evidence>
<dbReference type="Proteomes" id="UP001302321">
    <property type="component" value="Unassembled WGS sequence"/>
</dbReference>
<dbReference type="EMBL" id="MU866110">
    <property type="protein sequence ID" value="KAK4179784.1"/>
    <property type="molecule type" value="Genomic_DNA"/>
</dbReference>
<dbReference type="PANTHER" id="PTHR33112">
    <property type="entry name" value="DOMAIN PROTEIN, PUTATIVE-RELATED"/>
    <property type="match status" value="1"/>
</dbReference>
<dbReference type="InterPro" id="IPR010730">
    <property type="entry name" value="HET"/>
</dbReference>
<reference evidence="2" key="2">
    <citation type="submission" date="2023-05" db="EMBL/GenBank/DDBJ databases">
        <authorList>
            <consortium name="Lawrence Berkeley National Laboratory"/>
            <person name="Steindorff A."/>
            <person name="Hensen N."/>
            <person name="Bonometti L."/>
            <person name="Westerberg I."/>
            <person name="Brannstrom I.O."/>
            <person name="Guillou S."/>
            <person name="Cros-Aarteil S."/>
            <person name="Calhoun S."/>
            <person name="Haridas S."/>
            <person name="Kuo A."/>
            <person name="Mondo S."/>
            <person name="Pangilinan J."/>
            <person name="Riley R."/>
            <person name="Labutti K."/>
            <person name="Andreopoulos B."/>
            <person name="Lipzen A."/>
            <person name="Chen C."/>
            <person name="Yanf M."/>
            <person name="Daum C."/>
            <person name="Ng V."/>
            <person name="Clum A."/>
            <person name="Ohm R."/>
            <person name="Martin F."/>
            <person name="Silar P."/>
            <person name="Natvig D."/>
            <person name="Lalanne C."/>
            <person name="Gautier V."/>
            <person name="Ament-Velasquez S.L."/>
            <person name="Kruys A."/>
            <person name="Hutchinson M.I."/>
            <person name="Powell A.J."/>
            <person name="Barry K."/>
            <person name="Miller A.N."/>
            <person name="Grigoriev I.V."/>
            <person name="Debuchy R."/>
            <person name="Gladieux P."/>
            <person name="Thoren M.H."/>
            <person name="Johannesson H."/>
        </authorList>
    </citation>
    <scope>NUCLEOTIDE SEQUENCE</scope>
    <source>
        <strain evidence="2">CBS 892.96</strain>
    </source>
</reference>
<evidence type="ECO:0000313" key="3">
    <source>
        <dbReference type="Proteomes" id="UP001302321"/>
    </source>
</evidence>
<organism evidence="2 3">
    <name type="scientific">Triangularia setosa</name>
    <dbReference type="NCBI Taxonomy" id="2587417"/>
    <lineage>
        <taxon>Eukaryota</taxon>
        <taxon>Fungi</taxon>
        <taxon>Dikarya</taxon>
        <taxon>Ascomycota</taxon>
        <taxon>Pezizomycotina</taxon>
        <taxon>Sordariomycetes</taxon>
        <taxon>Sordariomycetidae</taxon>
        <taxon>Sordariales</taxon>
        <taxon>Podosporaceae</taxon>
        <taxon>Triangularia</taxon>
    </lineage>
</organism>
<name>A0AAN7AAY3_9PEZI</name>
<accession>A0AAN7AAY3</accession>